<organism evidence="2 3">
    <name type="scientific">Geranomyces variabilis</name>
    <dbReference type="NCBI Taxonomy" id="109894"/>
    <lineage>
        <taxon>Eukaryota</taxon>
        <taxon>Fungi</taxon>
        <taxon>Fungi incertae sedis</taxon>
        <taxon>Chytridiomycota</taxon>
        <taxon>Chytridiomycota incertae sedis</taxon>
        <taxon>Chytridiomycetes</taxon>
        <taxon>Spizellomycetales</taxon>
        <taxon>Powellomycetaceae</taxon>
        <taxon>Geranomyces</taxon>
    </lineage>
</organism>
<protein>
    <submittedName>
        <fullName evidence="2">Uncharacterized protein</fullName>
    </submittedName>
</protein>
<gene>
    <name evidence="2" type="ORF">HDU87_000052</name>
</gene>
<evidence type="ECO:0000256" key="1">
    <source>
        <dbReference type="SAM" id="MobiDB-lite"/>
    </source>
</evidence>
<accession>A0AAD5TRZ5</accession>
<keyword evidence="3" id="KW-1185">Reference proteome</keyword>
<name>A0AAD5TRZ5_9FUNG</name>
<reference evidence="2" key="1">
    <citation type="submission" date="2020-05" db="EMBL/GenBank/DDBJ databases">
        <title>Phylogenomic resolution of chytrid fungi.</title>
        <authorList>
            <person name="Stajich J.E."/>
            <person name="Amses K."/>
            <person name="Simmons R."/>
            <person name="Seto K."/>
            <person name="Myers J."/>
            <person name="Bonds A."/>
            <person name="Quandt C.A."/>
            <person name="Barry K."/>
            <person name="Liu P."/>
            <person name="Grigoriev I."/>
            <person name="Longcore J.E."/>
            <person name="James T.Y."/>
        </authorList>
    </citation>
    <scope>NUCLEOTIDE SEQUENCE</scope>
    <source>
        <strain evidence="2">JEL0379</strain>
    </source>
</reference>
<evidence type="ECO:0000313" key="2">
    <source>
        <dbReference type="EMBL" id="KAJ3185433.1"/>
    </source>
</evidence>
<dbReference type="Proteomes" id="UP001212152">
    <property type="component" value="Unassembled WGS sequence"/>
</dbReference>
<sequence>MAKDWRSFPTLLYDRDPSVARPRVLKNVRNNTAPAPAPAPTAGANKQRRAAPAAKTVRHNTTPCANNHCGVPPPAPADEDWHEVKRVSATHFQCKVITPDQLLANRKAQVDALVKELCDGAILTINDRLGQRIARQALSGAIHINLDFGKVRCESIGSNWRRVGPLVKAQVEKVLKAAGWKFDICEIDGTCRLRVTLHWCGEIV</sequence>
<proteinExistence type="predicted"/>
<feature type="region of interest" description="Disordered" evidence="1">
    <location>
        <begin position="28"/>
        <end position="51"/>
    </location>
</feature>
<dbReference type="EMBL" id="JADGJQ010000001">
    <property type="protein sequence ID" value="KAJ3185433.1"/>
    <property type="molecule type" value="Genomic_DNA"/>
</dbReference>
<dbReference type="AlphaFoldDB" id="A0AAD5TRZ5"/>
<comment type="caution">
    <text evidence="2">The sequence shown here is derived from an EMBL/GenBank/DDBJ whole genome shotgun (WGS) entry which is preliminary data.</text>
</comment>
<evidence type="ECO:0000313" key="3">
    <source>
        <dbReference type="Proteomes" id="UP001212152"/>
    </source>
</evidence>